<evidence type="ECO:0000313" key="3">
    <source>
        <dbReference type="EMBL" id="CAH1107824.1"/>
    </source>
</evidence>
<dbReference type="Pfam" id="PF00379">
    <property type="entry name" value="Chitin_bind_4"/>
    <property type="match status" value="1"/>
</dbReference>
<sequence>MLNKAVVVFLTCLAFTLAAPATEDRTTTVVRSQGHDDVQRLIEELERGHAPNKKDTVVKKTTITTIEEPAEETLSDDEQLREFMKDPKFVKELEEFLMEFLKMYNSLNKMQRGSSTSSKVISEENSDVQSLLRNPSFFSFLSSFFNNNNQQGGLSGFFAQLFDQNKRPATSISEEYVNGHSRPVVVEHPTPQVTITHLETSDLDSQVPVSSGSGASVAEAVLDKLTGSSSSSRPHKTTTTTVIEESSSSDEENSGVADRFGGNSHVTITHVGNDGHENIFHENNVVSTSEELLNQLKHQNSYEPASHTVERHDSIVHPTVIVHKVPTTSSSHSDDWSEVHPSNHVENSAEFQQQAKNANYQYASQVDDHINGNYQQKAEVRQGGVVYGKYSYDDGFFWRTVYYQADKNGYVVTR</sequence>
<feature type="compositionally biased region" description="Low complexity" evidence="1">
    <location>
        <begin position="237"/>
        <end position="246"/>
    </location>
</feature>
<feature type="region of interest" description="Disordered" evidence="1">
    <location>
        <begin position="225"/>
        <end position="256"/>
    </location>
</feature>
<name>A0A9P0GA21_9CUCU</name>
<evidence type="ECO:0000256" key="2">
    <source>
        <dbReference type="SAM" id="SignalP"/>
    </source>
</evidence>
<dbReference type="AlphaFoldDB" id="A0A9P0GA21"/>
<reference evidence="3" key="1">
    <citation type="submission" date="2022-01" db="EMBL/GenBank/DDBJ databases">
        <authorList>
            <person name="King R."/>
        </authorList>
    </citation>
    <scope>NUCLEOTIDE SEQUENCE</scope>
</reference>
<keyword evidence="4" id="KW-1185">Reference proteome</keyword>
<feature type="chain" id="PRO_5040402420" evidence="2">
    <location>
        <begin position="19"/>
        <end position="414"/>
    </location>
</feature>
<proteinExistence type="predicted"/>
<feature type="signal peptide" evidence="2">
    <location>
        <begin position="1"/>
        <end position="18"/>
    </location>
</feature>
<keyword evidence="2" id="KW-0732">Signal</keyword>
<evidence type="ECO:0000256" key="1">
    <source>
        <dbReference type="SAM" id="MobiDB-lite"/>
    </source>
</evidence>
<protein>
    <submittedName>
        <fullName evidence="3">Uncharacterized protein</fullName>
    </submittedName>
</protein>
<accession>A0A9P0GA21</accession>
<dbReference type="EMBL" id="OV651815">
    <property type="protein sequence ID" value="CAH1107824.1"/>
    <property type="molecule type" value="Genomic_DNA"/>
</dbReference>
<gene>
    <name evidence="3" type="ORF">PSYICH_LOCUS8916</name>
</gene>
<organism evidence="3 4">
    <name type="scientific">Psylliodes chrysocephalus</name>
    <dbReference type="NCBI Taxonomy" id="3402493"/>
    <lineage>
        <taxon>Eukaryota</taxon>
        <taxon>Metazoa</taxon>
        <taxon>Ecdysozoa</taxon>
        <taxon>Arthropoda</taxon>
        <taxon>Hexapoda</taxon>
        <taxon>Insecta</taxon>
        <taxon>Pterygota</taxon>
        <taxon>Neoptera</taxon>
        <taxon>Endopterygota</taxon>
        <taxon>Coleoptera</taxon>
        <taxon>Polyphaga</taxon>
        <taxon>Cucujiformia</taxon>
        <taxon>Chrysomeloidea</taxon>
        <taxon>Chrysomelidae</taxon>
        <taxon>Galerucinae</taxon>
        <taxon>Alticini</taxon>
        <taxon>Psylliodes</taxon>
    </lineage>
</organism>
<dbReference type="InterPro" id="IPR000618">
    <property type="entry name" value="Insect_cuticle"/>
</dbReference>
<dbReference type="Proteomes" id="UP001153636">
    <property type="component" value="Chromosome 3"/>
</dbReference>
<dbReference type="OrthoDB" id="8195082at2759"/>
<evidence type="ECO:0000313" key="4">
    <source>
        <dbReference type="Proteomes" id="UP001153636"/>
    </source>
</evidence>